<dbReference type="EMBL" id="AP028055">
    <property type="protein sequence ID" value="BEH00344.1"/>
    <property type="molecule type" value="Genomic_DNA"/>
</dbReference>
<protein>
    <submittedName>
        <fullName evidence="5">Transcriptional regulator</fullName>
    </submittedName>
</protein>
<dbReference type="RefSeq" id="WP_353331608.1">
    <property type="nucleotide sequence ID" value="NZ_AP028055.1"/>
</dbReference>
<evidence type="ECO:0000313" key="5">
    <source>
        <dbReference type="EMBL" id="BEH00344.1"/>
    </source>
</evidence>
<accession>A0ABN6ZCK3</accession>
<evidence type="ECO:0000313" key="6">
    <source>
        <dbReference type="Proteomes" id="UP001496674"/>
    </source>
</evidence>
<evidence type="ECO:0000259" key="4">
    <source>
        <dbReference type="PROSITE" id="PS01124"/>
    </source>
</evidence>
<organism evidence="5 6">
    <name type="scientific">Bacteroides sedimenti</name>
    <dbReference type="NCBI Taxonomy" id="2136147"/>
    <lineage>
        <taxon>Bacteria</taxon>
        <taxon>Pseudomonadati</taxon>
        <taxon>Bacteroidota</taxon>
        <taxon>Bacteroidia</taxon>
        <taxon>Bacteroidales</taxon>
        <taxon>Bacteroidaceae</taxon>
        <taxon>Bacteroides</taxon>
    </lineage>
</organism>
<proteinExistence type="predicted"/>
<dbReference type="PRINTS" id="PR00032">
    <property type="entry name" value="HTHARAC"/>
</dbReference>
<sequence>MISIKQIKSISELQLSDTELNKMREKINCVTISYIDIRSQLSSPIHINATIAILVLSGTATLCVNYKEYHLTVNSITVLSSSHLLLFSECSSDFTAQSLFVSKEFMDEMDSTDMIYKRIKYGVRLYSTPVIQLQNNQSSLLSARIASINSTIDNPDHLYYKEMILNSLFAFYLDLSNIIDRTSDSNNDGNFTRYENIIKSFIGLLIENYRKEHKVDFYASQLNITTHYLTLVVKRITGQSVSDFIFEMLYSEARQLLTHSKLSIQEIAFTLSFSDQSSFSKFFKRKSGVSPVEFRKGDNLK</sequence>
<dbReference type="PANTHER" id="PTHR43280:SF32">
    <property type="entry name" value="TRANSCRIPTIONAL REGULATORY PROTEIN"/>
    <property type="match status" value="1"/>
</dbReference>
<keyword evidence="1" id="KW-0805">Transcription regulation</keyword>
<dbReference type="PROSITE" id="PS01124">
    <property type="entry name" value="HTH_ARAC_FAMILY_2"/>
    <property type="match status" value="1"/>
</dbReference>
<keyword evidence="2" id="KW-0238">DNA-binding</keyword>
<evidence type="ECO:0000256" key="3">
    <source>
        <dbReference type="ARBA" id="ARBA00023163"/>
    </source>
</evidence>
<dbReference type="InterPro" id="IPR009057">
    <property type="entry name" value="Homeodomain-like_sf"/>
</dbReference>
<dbReference type="PANTHER" id="PTHR43280">
    <property type="entry name" value="ARAC-FAMILY TRANSCRIPTIONAL REGULATOR"/>
    <property type="match status" value="1"/>
</dbReference>
<gene>
    <name evidence="5" type="ORF">BSYN_26080</name>
</gene>
<dbReference type="SUPFAM" id="SSF46689">
    <property type="entry name" value="Homeodomain-like"/>
    <property type="match status" value="1"/>
</dbReference>
<evidence type="ECO:0000256" key="2">
    <source>
        <dbReference type="ARBA" id="ARBA00023125"/>
    </source>
</evidence>
<reference evidence="5 6" key="1">
    <citation type="submission" date="2023-04" db="EMBL/GenBank/DDBJ databases">
        <title>Draft genome sequence of acteroides sedimenti strain YN3PY1.</title>
        <authorList>
            <person name="Yoshida N."/>
        </authorList>
    </citation>
    <scope>NUCLEOTIDE SEQUENCE [LARGE SCALE GENOMIC DNA]</scope>
    <source>
        <strain evidence="5 6">YN3PY1</strain>
    </source>
</reference>
<dbReference type="InterPro" id="IPR018060">
    <property type="entry name" value="HTH_AraC"/>
</dbReference>
<dbReference type="InterPro" id="IPR020449">
    <property type="entry name" value="Tscrpt_reg_AraC-type_HTH"/>
</dbReference>
<keyword evidence="6" id="KW-1185">Reference proteome</keyword>
<dbReference type="Proteomes" id="UP001496674">
    <property type="component" value="Chromosome"/>
</dbReference>
<name>A0ABN6ZCK3_9BACE</name>
<dbReference type="Pfam" id="PF12833">
    <property type="entry name" value="HTH_18"/>
    <property type="match status" value="1"/>
</dbReference>
<dbReference type="Gene3D" id="1.10.10.60">
    <property type="entry name" value="Homeodomain-like"/>
    <property type="match status" value="1"/>
</dbReference>
<feature type="domain" description="HTH araC/xylS-type" evidence="4">
    <location>
        <begin position="199"/>
        <end position="297"/>
    </location>
</feature>
<evidence type="ECO:0000256" key="1">
    <source>
        <dbReference type="ARBA" id="ARBA00023015"/>
    </source>
</evidence>
<keyword evidence="3" id="KW-0804">Transcription</keyword>
<dbReference type="SMART" id="SM00342">
    <property type="entry name" value="HTH_ARAC"/>
    <property type="match status" value="1"/>
</dbReference>